<organism evidence="8">
    <name type="scientific">Chelativorans sp. (strain BNC1)</name>
    <dbReference type="NCBI Taxonomy" id="266779"/>
    <lineage>
        <taxon>Bacteria</taxon>
        <taxon>Pseudomonadati</taxon>
        <taxon>Pseudomonadota</taxon>
        <taxon>Alphaproteobacteria</taxon>
        <taxon>Hyphomicrobiales</taxon>
        <taxon>Phyllobacteriaceae</taxon>
        <taxon>Chelativorans</taxon>
    </lineage>
</organism>
<keyword evidence="5 7" id="KW-1133">Transmembrane helix</keyword>
<feature type="transmembrane region" description="Helical" evidence="7">
    <location>
        <begin position="70"/>
        <end position="88"/>
    </location>
</feature>
<dbReference type="InterPro" id="IPR032808">
    <property type="entry name" value="DoxX"/>
</dbReference>
<protein>
    <submittedName>
        <fullName evidence="8">DoxX</fullName>
    </submittedName>
</protein>
<dbReference type="Pfam" id="PF07681">
    <property type="entry name" value="DoxX"/>
    <property type="match status" value="1"/>
</dbReference>
<dbReference type="InterPro" id="IPR051907">
    <property type="entry name" value="DoxX-like_oxidoreductase"/>
</dbReference>
<evidence type="ECO:0000256" key="4">
    <source>
        <dbReference type="ARBA" id="ARBA00022692"/>
    </source>
</evidence>
<evidence type="ECO:0000256" key="3">
    <source>
        <dbReference type="ARBA" id="ARBA00022475"/>
    </source>
</evidence>
<dbReference type="eggNOG" id="COG2259">
    <property type="taxonomic scope" value="Bacteria"/>
</dbReference>
<feature type="transmembrane region" description="Helical" evidence="7">
    <location>
        <begin position="43"/>
        <end position="63"/>
    </location>
</feature>
<evidence type="ECO:0000256" key="1">
    <source>
        <dbReference type="ARBA" id="ARBA00004651"/>
    </source>
</evidence>
<dbReference type="OrthoDB" id="9810206at2"/>
<accession>Q11LG7</accession>
<dbReference type="PANTHER" id="PTHR33452:SF1">
    <property type="entry name" value="INNER MEMBRANE PROTEIN YPHA-RELATED"/>
    <property type="match status" value="1"/>
</dbReference>
<evidence type="ECO:0000256" key="2">
    <source>
        <dbReference type="ARBA" id="ARBA00006679"/>
    </source>
</evidence>
<dbReference type="HOGENOM" id="CLU_058421_8_1_5"/>
<evidence type="ECO:0000256" key="5">
    <source>
        <dbReference type="ARBA" id="ARBA00022989"/>
    </source>
</evidence>
<dbReference type="GO" id="GO:0005886">
    <property type="term" value="C:plasma membrane"/>
    <property type="evidence" value="ECO:0007669"/>
    <property type="project" value="UniProtKB-SubCell"/>
</dbReference>
<dbReference type="KEGG" id="mes:Meso_0354"/>
<keyword evidence="4 7" id="KW-0812">Transmembrane</keyword>
<comment type="subcellular location">
    <subcellularLocation>
        <location evidence="1">Cell membrane</location>
        <topology evidence="1">Multi-pass membrane protein</topology>
    </subcellularLocation>
</comment>
<evidence type="ECO:0000313" key="8">
    <source>
        <dbReference type="EMBL" id="ABG61758.1"/>
    </source>
</evidence>
<reference evidence="8" key="1">
    <citation type="submission" date="2006-06" db="EMBL/GenBank/DDBJ databases">
        <title>Complete sequence of chromosome of Chelativorans sp. BNC1.</title>
        <authorList>
            <consortium name="US DOE Joint Genome Institute"/>
            <person name="Copeland A."/>
            <person name="Lucas S."/>
            <person name="Lapidus A."/>
            <person name="Barry K."/>
            <person name="Detter J.C."/>
            <person name="Glavina del Rio T."/>
            <person name="Hammon N."/>
            <person name="Israni S."/>
            <person name="Dalin E."/>
            <person name="Tice H."/>
            <person name="Pitluck S."/>
            <person name="Chertkov O."/>
            <person name="Brettin T."/>
            <person name="Bruce D."/>
            <person name="Han C."/>
            <person name="Tapia R."/>
            <person name="Gilna P."/>
            <person name="Schmutz J."/>
            <person name="Larimer F."/>
            <person name="Land M."/>
            <person name="Hauser L."/>
            <person name="Kyrpides N."/>
            <person name="Mikhailova N."/>
            <person name="Richardson P."/>
        </authorList>
    </citation>
    <scope>NUCLEOTIDE SEQUENCE</scope>
    <source>
        <strain evidence="8">BNC1</strain>
    </source>
</reference>
<name>Q11LG7_CHESB</name>
<comment type="similarity">
    <text evidence="2">Belongs to the DoxX family.</text>
</comment>
<sequence precursor="true">MSDNALALLGRILLAVIFIFSGFGKLTAIAGTAGYFGSLGLPLPTVTAIVVGLIELLGGIAVLVGYKTRIAALVLAVFTTAATLVAHMNLGDQMQLLMALKNLAIIGGFLALASRGAGRLSLDGRSA</sequence>
<dbReference type="EMBL" id="CP000390">
    <property type="protein sequence ID" value="ABG61758.1"/>
    <property type="molecule type" value="Genomic_DNA"/>
</dbReference>
<evidence type="ECO:0000256" key="6">
    <source>
        <dbReference type="ARBA" id="ARBA00023136"/>
    </source>
</evidence>
<evidence type="ECO:0000256" key="7">
    <source>
        <dbReference type="SAM" id="Phobius"/>
    </source>
</evidence>
<feature type="transmembrane region" description="Helical" evidence="7">
    <location>
        <begin position="94"/>
        <end position="113"/>
    </location>
</feature>
<gene>
    <name evidence="8" type="ordered locus">Meso_0354</name>
</gene>
<keyword evidence="6 7" id="KW-0472">Membrane</keyword>
<dbReference type="AlphaFoldDB" id="Q11LG7"/>
<dbReference type="PANTHER" id="PTHR33452">
    <property type="entry name" value="OXIDOREDUCTASE CATD-RELATED"/>
    <property type="match status" value="1"/>
</dbReference>
<proteinExistence type="inferred from homology"/>
<feature type="transmembrane region" description="Helical" evidence="7">
    <location>
        <begin position="12"/>
        <end position="37"/>
    </location>
</feature>
<dbReference type="STRING" id="266779.Meso_0354"/>
<keyword evidence="3" id="KW-1003">Cell membrane</keyword>